<evidence type="ECO:0000256" key="2">
    <source>
        <dbReference type="ARBA" id="ARBA00023002"/>
    </source>
</evidence>
<keyword evidence="2" id="KW-0560">Oxidoreductase</keyword>
<reference evidence="4 5" key="1">
    <citation type="submission" date="2023-05" db="EMBL/GenBank/DDBJ databases">
        <title>Glutamicibacter sp. B1, complete genome.</title>
        <authorList>
            <person name="Long Y.H."/>
            <person name="Fang T."/>
            <person name="Li X.Y."/>
        </authorList>
    </citation>
    <scope>NUCLEOTIDE SEQUENCE [LARGE SCALE GENOMIC DNA]</scope>
    <source>
        <strain evidence="4 5">B1</strain>
    </source>
</reference>
<proteinExistence type="inferred from homology"/>
<organism evidence="4 5">
    <name type="scientific">Glutamicibacter ectropisis</name>
    <dbReference type="NCBI Taxonomy" id="3046593"/>
    <lineage>
        <taxon>Bacteria</taxon>
        <taxon>Bacillati</taxon>
        <taxon>Actinomycetota</taxon>
        <taxon>Actinomycetes</taxon>
        <taxon>Micrococcales</taxon>
        <taxon>Micrococcaceae</taxon>
        <taxon>Glutamicibacter</taxon>
    </lineage>
</organism>
<dbReference type="PRINTS" id="PR00081">
    <property type="entry name" value="GDHRDH"/>
</dbReference>
<evidence type="ECO:0000259" key="3">
    <source>
        <dbReference type="SMART" id="SM00822"/>
    </source>
</evidence>
<feature type="domain" description="Ketoreductase" evidence="3">
    <location>
        <begin position="27"/>
        <end position="205"/>
    </location>
</feature>
<dbReference type="PANTHER" id="PTHR48107">
    <property type="entry name" value="NADPH-DEPENDENT ALDEHYDE REDUCTASE-LIKE PROTEIN, CHLOROPLASTIC-RELATED"/>
    <property type="match status" value="1"/>
</dbReference>
<dbReference type="Pfam" id="PF13561">
    <property type="entry name" value="adh_short_C2"/>
    <property type="match status" value="1"/>
</dbReference>
<dbReference type="SUPFAM" id="SSF51735">
    <property type="entry name" value="NAD(P)-binding Rossmann-fold domains"/>
    <property type="match status" value="1"/>
</dbReference>
<dbReference type="PANTHER" id="PTHR48107:SF7">
    <property type="entry name" value="RE15974P"/>
    <property type="match status" value="1"/>
</dbReference>
<name>A0AAU6WBI1_9MICC</name>
<sequence length="265" mass="27759">MLFIIAYRALCTNCSYQGAAMSIKQQRTAIVTGASGGIGRAVTERLTADGFAVVAHYSGNRQRAEELVETIRSRGGQAISFAGDVADDADMSALFDAADASFGGVDVVVHTAGIMPLAPVVELDLETFDQVQRINVRGTIVVAQQAARRVRAGGAIITFSTSITRLQTPGYAAYAMSKGAVEALTLILARELRGRDITVNAIAPGPTDTPLFREGKSQQLIDTIAGMNPMERLGSPEDIAGVVSALAGSVRWINGQVLYANGGAA</sequence>
<dbReference type="RefSeq" id="WP_345470039.1">
    <property type="nucleotide sequence ID" value="NZ_CP125942.1"/>
</dbReference>
<evidence type="ECO:0000313" key="5">
    <source>
        <dbReference type="Proteomes" id="UP001486888"/>
    </source>
</evidence>
<dbReference type="FunFam" id="3.40.50.720:FF:000084">
    <property type="entry name" value="Short-chain dehydrogenase reductase"/>
    <property type="match status" value="1"/>
</dbReference>
<dbReference type="GO" id="GO:0016614">
    <property type="term" value="F:oxidoreductase activity, acting on CH-OH group of donors"/>
    <property type="evidence" value="ECO:0007669"/>
    <property type="project" value="UniProtKB-ARBA"/>
</dbReference>
<dbReference type="SMART" id="SM00822">
    <property type="entry name" value="PKS_KR"/>
    <property type="match status" value="1"/>
</dbReference>
<dbReference type="Proteomes" id="UP001486888">
    <property type="component" value="Chromosome"/>
</dbReference>
<dbReference type="InterPro" id="IPR057326">
    <property type="entry name" value="KR_dom"/>
</dbReference>
<evidence type="ECO:0000313" key="4">
    <source>
        <dbReference type="EMBL" id="XAO44902.1"/>
    </source>
</evidence>
<dbReference type="InterPro" id="IPR036291">
    <property type="entry name" value="NAD(P)-bd_dom_sf"/>
</dbReference>
<dbReference type="KEGG" id="gey:QMQ05_11100"/>
<dbReference type="Gene3D" id="3.40.50.720">
    <property type="entry name" value="NAD(P)-binding Rossmann-like Domain"/>
    <property type="match status" value="1"/>
</dbReference>
<evidence type="ECO:0000256" key="1">
    <source>
        <dbReference type="ARBA" id="ARBA00006484"/>
    </source>
</evidence>
<dbReference type="AlphaFoldDB" id="A0AAU6WBI1"/>
<gene>
    <name evidence="4" type="ORF">QMQ05_11100</name>
</gene>
<dbReference type="EMBL" id="CP125942">
    <property type="protein sequence ID" value="XAO44902.1"/>
    <property type="molecule type" value="Genomic_DNA"/>
</dbReference>
<comment type="similarity">
    <text evidence="1">Belongs to the short-chain dehydrogenases/reductases (SDR) family.</text>
</comment>
<dbReference type="PRINTS" id="PR00080">
    <property type="entry name" value="SDRFAMILY"/>
</dbReference>
<accession>A0AAU6WBI1</accession>
<keyword evidence="5" id="KW-1185">Reference proteome</keyword>
<protein>
    <submittedName>
        <fullName evidence="4">SDR family oxidoreductase</fullName>
    </submittedName>
</protein>
<dbReference type="InterPro" id="IPR002347">
    <property type="entry name" value="SDR_fam"/>
</dbReference>